<dbReference type="Proteomes" id="UP000039021">
    <property type="component" value="Unassembled WGS sequence"/>
</dbReference>
<protein>
    <submittedName>
        <fullName evidence="2">Uncharacterized protein</fullName>
    </submittedName>
</protein>
<evidence type="ECO:0000313" key="2">
    <source>
        <dbReference type="EMBL" id="COW90505.1"/>
    </source>
</evidence>
<dbReference type="Proteomes" id="UP000049023">
    <property type="component" value="Unassembled WGS sequence"/>
</dbReference>
<name>A0A655EDV5_MYCTX</name>
<evidence type="ECO:0000313" key="1">
    <source>
        <dbReference type="EMBL" id="CKR81928.1"/>
    </source>
</evidence>
<dbReference type="EMBL" id="CNFU01000433">
    <property type="protein sequence ID" value="CKR81928.1"/>
    <property type="molecule type" value="Genomic_DNA"/>
</dbReference>
<evidence type="ECO:0000313" key="6">
    <source>
        <dbReference type="Proteomes" id="UP000049023"/>
    </source>
</evidence>
<evidence type="ECO:0000313" key="5">
    <source>
        <dbReference type="Proteomes" id="UP000044938"/>
    </source>
</evidence>
<accession>A0A655EDV5</accession>
<dbReference type="AntiFam" id="ANF00142">
    <property type="entry name" value="Shadow ORF (opposite yadG)"/>
</dbReference>
<gene>
    <name evidence="3" type="ORF">ERS007720_04038</name>
    <name evidence="2" type="ORF">ERS007739_00300</name>
    <name evidence="1" type="ORF">ERS027661_02156</name>
</gene>
<dbReference type="Proteomes" id="UP000044938">
    <property type="component" value="Unassembled WGS sequence"/>
</dbReference>
<organism evidence="2 4">
    <name type="scientific">Mycobacterium tuberculosis</name>
    <dbReference type="NCBI Taxonomy" id="1773"/>
    <lineage>
        <taxon>Bacteria</taxon>
        <taxon>Bacillati</taxon>
        <taxon>Actinomycetota</taxon>
        <taxon>Actinomycetes</taxon>
        <taxon>Mycobacteriales</taxon>
        <taxon>Mycobacteriaceae</taxon>
        <taxon>Mycobacterium</taxon>
        <taxon>Mycobacterium tuberculosis complex</taxon>
    </lineage>
</organism>
<reference evidence="2" key="2">
    <citation type="submission" date="2015-03" db="EMBL/GenBank/DDBJ databases">
        <authorList>
            <consortium name="Pathogen Informatics"/>
            <person name="Murphy D."/>
        </authorList>
    </citation>
    <scope>NUCLEOTIDE SEQUENCE</scope>
    <source>
        <strain evidence="2">N09902308</strain>
    </source>
</reference>
<dbReference type="EMBL" id="CSBK01000080">
    <property type="protein sequence ID" value="COW90505.1"/>
    <property type="molecule type" value="Genomic_DNA"/>
</dbReference>
<reference evidence="4 5" key="1">
    <citation type="submission" date="2015-03" db="EMBL/GenBank/DDBJ databases">
        <authorList>
            <consortium name="Pathogen Informatics"/>
        </authorList>
    </citation>
    <scope>NUCLEOTIDE SEQUENCE [LARGE SCALE GENOMIC DNA]</scope>
    <source>
        <strain evidence="1 6">Bir 187</strain>
        <strain evidence="3 5">M09401471</strain>
        <strain evidence="4">N09902308</strain>
    </source>
</reference>
<evidence type="ECO:0000313" key="3">
    <source>
        <dbReference type="EMBL" id="COX17834.1"/>
    </source>
</evidence>
<dbReference type="AntiFam" id="ANF00095">
    <property type="entry name" value="Shadow ORF (opposite ABC transporters)"/>
</dbReference>
<dbReference type="AlphaFoldDB" id="A0A655EDV5"/>
<dbReference type="EMBL" id="CSAJ01000764">
    <property type="protein sequence ID" value="COX17834.1"/>
    <property type="molecule type" value="Genomic_DNA"/>
</dbReference>
<proteinExistence type="predicted"/>
<sequence>MKQHAYLAEVIPRPGNLDQFLTAVGQFVHNLKLALRHHVDQVAHRALLEQHLAGLKMYGFRWPICLREIGCQLNDAIGHRQHPAVVGCDHDHTLAIGQFADQPQHLLHLDEIQVCGRFVSEDQWRIQRNRACHRDSLLLTSAQITGSMIHSFREIDARQQFFGTPTRRPA</sequence>
<evidence type="ECO:0000313" key="4">
    <source>
        <dbReference type="Proteomes" id="UP000039021"/>
    </source>
</evidence>